<dbReference type="Gene3D" id="3.40.50.300">
    <property type="entry name" value="P-loop containing nucleotide triphosphate hydrolases"/>
    <property type="match status" value="1"/>
</dbReference>
<dbReference type="Pfam" id="PF00437">
    <property type="entry name" value="T2SSE"/>
    <property type="match status" value="1"/>
</dbReference>
<dbReference type="InterPro" id="IPR001482">
    <property type="entry name" value="T2SS/T4SS_dom"/>
</dbReference>
<feature type="region of interest" description="Disordered" evidence="2">
    <location>
        <begin position="1"/>
        <end position="36"/>
    </location>
</feature>
<accession>A0ABT0JTK0</accession>
<dbReference type="Proteomes" id="UP001201873">
    <property type="component" value="Unassembled WGS sequence"/>
</dbReference>
<dbReference type="InterPro" id="IPR050921">
    <property type="entry name" value="T4SS_GSP_E_ATPase"/>
</dbReference>
<evidence type="ECO:0000256" key="1">
    <source>
        <dbReference type="ARBA" id="ARBA00006611"/>
    </source>
</evidence>
<dbReference type="PANTHER" id="PTHR30486:SF6">
    <property type="entry name" value="TYPE IV PILUS RETRACTATION ATPASE PILT"/>
    <property type="match status" value="1"/>
</dbReference>
<comment type="caution">
    <text evidence="4">The sequence shown here is derived from an EMBL/GenBank/DDBJ whole genome shotgun (WGS) entry which is preliminary data.</text>
</comment>
<dbReference type="PANTHER" id="PTHR30486">
    <property type="entry name" value="TWITCHING MOTILITY PROTEIN PILT"/>
    <property type="match status" value="1"/>
</dbReference>
<evidence type="ECO:0000313" key="5">
    <source>
        <dbReference type="Proteomes" id="UP001201873"/>
    </source>
</evidence>
<sequence length="434" mass="45294">MTLQSARTSQPRRPSGPAGRPAPTAAAHRTTARGTDEVRIASAGFGGVAGLGNRRRLGDGLGDGPRDGDRLRGGDGGVGGVGAGPLEEFLTDPHVTDVLVNSPDEVWVERRGRLTRTSVRFTDEEAVRRLAIRLAAAAGRRLDLAMPFADVLLRDGTRMHAVLAPTALRGTCLSLRRPRRHPFTFDELLLAGTISPAVAAVLHAVLTARLAIVVTGGTGTGKSTLLATLLGAVRPGERIVLVEDTAELVVQRPGLVRLEARPPNIEGAGEITQRDLVRQALRMRPDRLVVGEVRGPEVLDLLVALNTGHEGGLSTVHANDTASLPTRLEALAALAGLSRAAVHSHIAAALHAAVHLRRDAQGHRRVHAIGVFHRTADGLVRVVPALATPPAAGERRGAGPVAAPGLPLLRGLLSARGVALPALAELPGLIRGPA</sequence>
<dbReference type="Gene3D" id="3.30.450.370">
    <property type="match status" value="1"/>
</dbReference>
<evidence type="ECO:0000259" key="3">
    <source>
        <dbReference type="Pfam" id="PF00437"/>
    </source>
</evidence>
<dbReference type="EMBL" id="JALKFT010000001">
    <property type="protein sequence ID" value="MCK9874323.1"/>
    <property type="molecule type" value="Genomic_DNA"/>
</dbReference>
<feature type="compositionally biased region" description="Low complexity" evidence="2">
    <location>
        <begin position="11"/>
        <end position="33"/>
    </location>
</feature>
<organism evidence="4 5">
    <name type="scientific">Frankia umida</name>
    <dbReference type="NCBI Taxonomy" id="573489"/>
    <lineage>
        <taxon>Bacteria</taxon>
        <taxon>Bacillati</taxon>
        <taxon>Actinomycetota</taxon>
        <taxon>Actinomycetes</taxon>
        <taxon>Frankiales</taxon>
        <taxon>Frankiaceae</taxon>
        <taxon>Frankia</taxon>
    </lineage>
</organism>
<proteinExistence type="inferred from homology"/>
<dbReference type="InterPro" id="IPR027417">
    <property type="entry name" value="P-loop_NTPase"/>
</dbReference>
<evidence type="ECO:0000313" key="4">
    <source>
        <dbReference type="EMBL" id="MCK9874323.1"/>
    </source>
</evidence>
<reference evidence="4 5" key="1">
    <citation type="submission" date="2022-04" db="EMBL/GenBank/DDBJ databases">
        <title>Genome diversity in the genus Frankia.</title>
        <authorList>
            <person name="Carlos-Shanley C."/>
            <person name="Hahn D."/>
        </authorList>
    </citation>
    <scope>NUCLEOTIDE SEQUENCE [LARGE SCALE GENOMIC DNA]</scope>
    <source>
        <strain evidence="4 5">Ag45/Mut15</strain>
    </source>
</reference>
<dbReference type="CDD" id="cd01130">
    <property type="entry name" value="VirB11-like_ATPase"/>
    <property type="match status" value="1"/>
</dbReference>
<feature type="domain" description="Bacterial type II secretion system protein E" evidence="3">
    <location>
        <begin position="82"/>
        <end position="356"/>
    </location>
</feature>
<dbReference type="NCBIfam" id="TIGR03819">
    <property type="entry name" value="heli_sec_ATPase"/>
    <property type="match status" value="1"/>
</dbReference>
<keyword evidence="5" id="KW-1185">Reference proteome</keyword>
<gene>
    <name evidence="4" type="ORF">MXD59_00740</name>
</gene>
<comment type="similarity">
    <text evidence="1">Belongs to the GSP E family.</text>
</comment>
<protein>
    <submittedName>
        <fullName evidence="4">TadA family conjugal transfer-associated ATPase</fullName>
    </submittedName>
</protein>
<feature type="region of interest" description="Disordered" evidence="2">
    <location>
        <begin position="52"/>
        <end position="77"/>
    </location>
</feature>
<name>A0ABT0JTK0_9ACTN</name>
<evidence type="ECO:0000256" key="2">
    <source>
        <dbReference type="SAM" id="MobiDB-lite"/>
    </source>
</evidence>
<dbReference type="InterPro" id="IPR022399">
    <property type="entry name" value="TadA-like_ATPase"/>
</dbReference>
<dbReference type="SUPFAM" id="SSF52540">
    <property type="entry name" value="P-loop containing nucleoside triphosphate hydrolases"/>
    <property type="match status" value="1"/>
</dbReference>
<feature type="compositionally biased region" description="Basic and acidic residues" evidence="2">
    <location>
        <begin position="64"/>
        <end position="73"/>
    </location>
</feature>